<name>A0ABQ9N3M1_HEVBR</name>
<evidence type="ECO:0000313" key="1">
    <source>
        <dbReference type="EMBL" id="KAJ9187157.1"/>
    </source>
</evidence>
<gene>
    <name evidence="1" type="ORF">P3X46_002645</name>
</gene>
<feature type="non-terminal residue" evidence="1">
    <location>
        <position position="1"/>
    </location>
</feature>
<proteinExistence type="predicted"/>
<protein>
    <submittedName>
        <fullName evidence="1">Uncharacterized protein</fullName>
    </submittedName>
</protein>
<dbReference type="Proteomes" id="UP001174677">
    <property type="component" value="Chromosome 2"/>
</dbReference>
<sequence>DTMCPRNAISFSQKSHLDNLAYSFFSLRVCRTILKCSSCSSLVLEYTKISSIKTTTNRSRYG</sequence>
<keyword evidence="2" id="KW-1185">Reference proteome</keyword>
<evidence type="ECO:0000313" key="2">
    <source>
        <dbReference type="Proteomes" id="UP001174677"/>
    </source>
</evidence>
<organism evidence="1 2">
    <name type="scientific">Hevea brasiliensis</name>
    <name type="common">Para rubber tree</name>
    <name type="synonym">Siphonia brasiliensis</name>
    <dbReference type="NCBI Taxonomy" id="3981"/>
    <lineage>
        <taxon>Eukaryota</taxon>
        <taxon>Viridiplantae</taxon>
        <taxon>Streptophyta</taxon>
        <taxon>Embryophyta</taxon>
        <taxon>Tracheophyta</taxon>
        <taxon>Spermatophyta</taxon>
        <taxon>Magnoliopsida</taxon>
        <taxon>eudicotyledons</taxon>
        <taxon>Gunneridae</taxon>
        <taxon>Pentapetalae</taxon>
        <taxon>rosids</taxon>
        <taxon>fabids</taxon>
        <taxon>Malpighiales</taxon>
        <taxon>Euphorbiaceae</taxon>
        <taxon>Crotonoideae</taxon>
        <taxon>Micrandreae</taxon>
        <taxon>Hevea</taxon>
    </lineage>
</organism>
<accession>A0ABQ9N3M1</accession>
<comment type="caution">
    <text evidence="1">The sequence shown here is derived from an EMBL/GenBank/DDBJ whole genome shotgun (WGS) entry which is preliminary data.</text>
</comment>
<dbReference type="EMBL" id="JARPOI010000002">
    <property type="protein sequence ID" value="KAJ9187157.1"/>
    <property type="molecule type" value="Genomic_DNA"/>
</dbReference>
<reference evidence="1" key="1">
    <citation type="journal article" date="2023" name="Plant Biotechnol. J.">
        <title>Chromosome-level wild Hevea brasiliensis genome provides new tools for genomic-assisted breeding and valuable loci to elevate rubber yield.</title>
        <authorList>
            <person name="Cheng H."/>
            <person name="Song X."/>
            <person name="Hu Y."/>
            <person name="Wu T."/>
            <person name="Yang Q."/>
            <person name="An Z."/>
            <person name="Feng S."/>
            <person name="Deng Z."/>
            <person name="Wu W."/>
            <person name="Zeng X."/>
            <person name="Tu M."/>
            <person name="Wang X."/>
            <person name="Huang H."/>
        </authorList>
    </citation>
    <scope>NUCLEOTIDE SEQUENCE</scope>
    <source>
        <strain evidence="1">MT/VB/25A 57/8</strain>
    </source>
</reference>